<dbReference type="Gene3D" id="1.20.120.450">
    <property type="entry name" value="dinb family like domain"/>
    <property type="match status" value="1"/>
</dbReference>
<dbReference type="InterPro" id="IPR034660">
    <property type="entry name" value="DinB/YfiT-like"/>
</dbReference>
<dbReference type="AlphaFoldDB" id="A0A7X4YPR5"/>
<sequence length="157" mass="18405">MDEDFNRQWLLRKFEEIRRRMLLAIDQLDDDQLNWRPDPTSHSIAALIKHIEGNVRERIVKGMLRQDVQRNREAEFNPAPMAKSELQAIVRTELQLIIDMLASASNAKLAETQLVRGRERTHWDMLHQCAAHYSEHMGQIFYMAKLCLKDAYTSTSI</sequence>
<dbReference type="OrthoDB" id="68731at2"/>
<keyword evidence="2" id="KW-1185">Reference proteome</keyword>
<dbReference type="Proteomes" id="UP000558113">
    <property type="component" value="Unassembled WGS sequence"/>
</dbReference>
<gene>
    <name evidence="1" type="ORF">GT003_14955</name>
</gene>
<dbReference type="SUPFAM" id="SSF109854">
    <property type="entry name" value="DinB/YfiT-like putative metalloenzymes"/>
    <property type="match status" value="1"/>
</dbReference>
<reference evidence="1 2" key="1">
    <citation type="submission" date="2020-01" db="EMBL/GenBank/DDBJ databases">
        <title>Paenibacillus soybeanensis sp. nov. isolated from the nodules of soybean (Glycine max(L.) Merr).</title>
        <authorList>
            <person name="Wang H."/>
        </authorList>
    </citation>
    <scope>NUCLEOTIDE SEQUENCE [LARGE SCALE GENOMIC DNA]</scope>
    <source>
        <strain evidence="1 2">DSM 23054</strain>
    </source>
</reference>
<protein>
    <submittedName>
        <fullName evidence="1">DUF1572 domain-containing protein</fullName>
    </submittedName>
</protein>
<comment type="caution">
    <text evidence="1">The sequence shown here is derived from an EMBL/GenBank/DDBJ whole genome shotgun (WGS) entry which is preliminary data.</text>
</comment>
<accession>A0A7X4YPR5</accession>
<organism evidence="1 2">
    <name type="scientific">Paenibacillus sacheonensis</name>
    <dbReference type="NCBI Taxonomy" id="742054"/>
    <lineage>
        <taxon>Bacteria</taxon>
        <taxon>Bacillati</taxon>
        <taxon>Bacillota</taxon>
        <taxon>Bacilli</taxon>
        <taxon>Bacillales</taxon>
        <taxon>Paenibacillaceae</taxon>
        <taxon>Paenibacillus</taxon>
    </lineage>
</organism>
<name>A0A7X4YPR5_9BACL</name>
<evidence type="ECO:0000313" key="1">
    <source>
        <dbReference type="EMBL" id="NBC70297.1"/>
    </source>
</evidence>
<evidence type="ECO:0000313" key="2">
    <source>
        <dbReference type="Proteomes" id="UP000558113"/>
    </source>
</evidence>
<dbReference type="Pfam" id="PF07609">
    <property type="entry name" value="DUF1572"/>
    <property type="match status" value="1"/>
</dbReference>
<dbReference type="RefSeq" id="WP_161699060.1">
    <property type="nucleotide sequence ID" value="NZ_JAAAMU010000006.1"/>
</dbReference>
<proteinExistence type="predicted"/>
<dbReference type="InterPro" id="IPR011466">
    <property type="entry name" value="DUF1572"/>
</dbReference>
<dbReference type="EMBL" id="JAAAMU010000006">
    <property type="protein sequence ID" value="NBC70297.1"/>
    <property type="molecule type" value="Genomic_DNA"/>
</dbReference>